<evidence type="ECO:0000259" key="7">
    <source>
        <dbReference type="Pfam" id="PF03948"/>
    </source>
</evidence>
<dbReference type="InterPro" id="IPR009027">
    <property type="entry name" value="Ribosomal_bL9/RNase_H1_N"/>
</dbReference>
<dbReference type="GO" id="GO:1990904">
    <property type="term" value="C:ribonucleoprotein complex"/>
    <property type="evidence" value="ECO:0007669"/>
    <property type="project" value="UniProtKB-KW"/>
</dbReference>
<dbReference type="Gene3D" id="3.40.5.10">
    <property type="entry name" value="Ribosomal protein L9, N-terminal domain"/>
    <property type="match status" value="1"/>
</dbReference>
<dbReference type="EMBL" id="UINC01002223">
    <property type="protein sequence ID" value="SUZ94314.1"/>
    <property type="molecule type" value="Genomic_DNA"/>
</dbReference>
<dbReference type="PANTHER" id="PTHR21368">
    <property type="entry name" value="50S RIBOSOMAL PROTEIN L9"/>
    <property type="match status" value="1"/>
</dbReference>
<dbReference type="GO" id="GO:0006412">
    <property type="term" value="P:translation"/>
    <property type="evidence" value="ECO:0007669"/>
    <property type="project" value="InterPro"/>
</dbReference>
<protein>
    <recommendedName>
        <fullName evidence="9">Ribosomal protein L9 domain-containing protein</fullName>
    </recommendedName>
</protein>
<dbReference type="GO" id="GO:0005840">
    <property type="term" value="C:ribosome"/>
    <property type="evidence" value="ECO:0007669"/>
    <property type="project" value="UniProtKB-KW"/>
</dbReference>
<evidence type="ECO:0008006" key="9">
    <source>
        <dbReference type="Google" id="ProtNLM"/>
    </source>
</evidence>
<evidence type="ECO:0000256" key="1">
    <source>
        <dbReference type="ARBA" id="ARBA00010605"/>
    </source>
</evidence>
<organism evidence="8">
    <name type="scientific">marine metagenome</name>
    <dbReference type="NCBI Taxonomy" id="408172"/>
    <lineage>
        <taxon>unclassified sequences</taxon>
        <taxon>metagenomes</taxon>
        <taxon>ecological metagenomes</taxon>
    </lineage>
</organism>
<evidence type="ECO:0000256" key="4">
    <source>
        <dbReference type="ARBA" id="ARBA00022980"/>
    </source>
</evidence>
<dbReference type="InterPro" id="IPR036935">
    <property type="entry name" value="Ribosomal_bL9_N_sf"/>
</dbReference>
<comment type="similarity">
    <text evidence="1">Belongs to the bacterial ribosomal protein bL9 family.</text>
</comment>
<dbReference type="GO" id="GO:0019843">
    <property type="term" value="F:rRNA binding"/>
    <property type="evidence" value="ECO:0007669"/>
    <property type="project" value="UniProtKB-KW"/>
</dbReference>
<dbReference type="InterPro" id="IPR000244">
    <property type="entry name" value="Ribosomal_bL9"/>
</dbReference>
<keyword evidence="3" id="KW-0694">RNA-binding</keyword>
<gene>
    <name evidence="8" type="ORF">METZ01_LOCUS47168</name>
</gene>
<evidence type="ECO:0000256" key="3">
    <source>
        <dbReference type="ARBA" id="ARBA00022884"/>
    </source>
</evidence>
<evidence type="ECO:0000313" key="8">
    <source>
        <dbReference type="EMBL" id="SUZ94314.1"/>
    </source>
</evidence>
<evidence type="ECO:0000256" key="5">
    <source>
        <dbReference type="ARBA" id="ARBA00023274"/>
    </source>
</evidence>
<sequence>MDVILLEDVQGLGDAGDVVAVKPGFARNKLIPDGVALRASKRNLAVAEERKRVSKMRKDRESEADYNLVDKLSKTEITIEAQVGDDEKMFGSVTAIDIHKALDGKKINIDRHAIELEEPIKSLGIYHVPVKVSAEHTGDLKVYVIKA</sequence>
<keyword evidence="2" id="KW-0699">rRNA-binding</keyword>
<dbReference type="GO" id="GO:0003735">
    <property type="term" value="F:structural constituent of ribosome"/>
    <property type="evidence" value="ECO:0007669"/>
    <property type="project" value="InterPro"/>
</dbReference>
<reference evidence="8" key="1">
    <citation type="submission" date="2018-05" db="EMBL/GenBank/DDBJ databases">
        <authorList>
            <person name="Lanie J.A."/>
            <person name="Ng W.-L."/>
            <person name="Kazmierczak K.M."/>
            <person name="Andrzejewski T.M."/>
            <person name="Davidsen T.M."/>
            <person name="Wayne K.J."/>
            <person name="Tettelin H."/>
            <person name="Glass J.I."/>
            <person name="Rusch D."/>
            <person name="Podicherti R."/>
            <person name="Tsui H.-C.T."/>
            <person name="Winkler M.E."/>
        </authorList>
    </citation>
    <scope>NUCLEOTIDE SEQUENCE</scope>
</reference>
<keyword evidence="4" id="KW-0689">Ribosomal protein</keyword>
<dbReference type="InterPro" id="IPR036791">
    <property type="entry name" value="Ribosomal_bL9_C_sf"/>
</dbReference>
<dbReference type="Pfam" id="PF01281">
    <property type="entry name" value="Ribosomal_L9_N"/>
    <property type="match status" value="1"/>
</dbReference>
<dbReference type="InterPro" id="IPR020594">
    <property type="entry name" value="Ribosomal_bL9_bac/chp"/>
</dbReference>
<dbReference type="InterPro" id="IPR020069">
    <property type="entry name" value="Ribosomal_bL9_C"/>
</dbReference>
<dbReference type="Gene3D" id="3.10.430.100">
    <property type="entry name" value="Ribosomal protein L9, C-terminal domain"/>
    <property type="match status" value="1"/>
</dbReference>
<dbReference type="Pfam" id="PF03948">
    <property type="entry name" value="Ribosomal_L9_C"/>
    <property type="match status" value="1"/>
</dbReference>
<dbReference type="AlphaFoldDB" id="A0A381RSW7"/>
<feature type="domain" description="Ribosomal protein L9" evidence="6">
    <location>
        <begin position="1"/>
        <end position="45"/>
    </location>
</feature>
<keyword evidence="5" id="KW-0687">Ribonucleoprotein</keyword>
<name>A0A381RSW7_9ZZZZ</name>
<feature type="domain" description="Large ribosomal subunit protein bL9 C-terminal" evidence="7">
    <location>
        <begin position="68"/>
        <end position="145"/>
    </location>
</feature>
<evidence type="ECO:0000256" key="2">
    <source>
        <dbReference type="ARBA" id="ARBA00022730"/>
    </source>
</evidence>
<dbReference type="SUPFAM" id="SSF55653">
    <property type="entry name" value="Ribosomal protein L9 C-domain"/>
    <property type="match status" value="1"/>
</dbReference>
<dbReference type="SUPFAM" id="SSF55658">
    <property type="entry name" value="L9 N-domain-like"/>
    <property type="match status" value="1"/>
</dbReference>
<dbReference type="HAMAP" id="MF_00503">
    <property type="entry name" value="Ribosomal_bL9"/>
    <property type="match status" value="1"/>
</dbReference>
<dbReference type="NCBIfam" id="TIGR00158">
    <property type="entry name" value="L9"/>
    <property type="match status" value="1"/>
</dbReference>
<proteinExistence type="inferred from homology"/>
<dbReference type="InterPro" id="IPR020070">
    <property type="entry name" value="Ribosomal_bL9_N"/>
</dbReference>
<accession>A0A381RSW7</accession>
<evidence type="ECO:0000259" key="6">
    <source>
        <dbReference type="Pfam" id="PF01281"/>
    </source>
</evidence>